<evidence type="ECO:0000256" key="8">
    <source>
        <dbReference type="ARBA" id="ARBA00022723"/>
    </source>
</evidence>
<dbReference type="SMART" id="SM00064">
    <property type="entry name" value="FYVE"/>
    <property type="match status" value="1"/>
</dbReference>
<dbReference type="GO" id="GO:0005769">
    <property type="term" value="C:early endosome"/>
    <property type="evidence" value="ECO:0007669"/>
    <property type="project" value="UniProtKB-SubCell"/>
</dbReference>
<dbReference type="Proteomes" id="UP000752696">
    <property type="component" value="Unassembled WGS sequence"/>
</dbReference>
<dbReference type="PANTHER" id="PTHR31179">
    <property type="entry name" value="RAB GTPASE-BINDING EFFECTOR PROTEIN"/>
    <property type="match status" value="1"/>
</dbReference>
<dbReference type="AlphaFoldDB" id="A0A6V7HJ75"/>
<feature type="coiled-coil region" evidence="15">
    <location>
        <begin position="261"/>
        <end position="349"/>
    </location>
</feature>
<dbReference type="InterPro" id="IPR011011">
    <property type="entry name" value="Znf_FYVE_PHD"/>
</dbReference>
<dbReference type="EMBL" id="CAJDYZ010012969">
    <property type="protein sequence ID" value="CAD1480868.1"/>
    <property type="molecule type" value="Genomic_DNA"/>
</dbReference>
<evidence type="ECO:0000256" key="12">
    <source>
        <dbReference type="ARBA" id="ARBA00022927"/>
    </source>
</evidence>
<keyword evidence="13 15" id="KW-0175">Coiled coil</keyword>
<keyword evidence="4" id="KW-0813">Transport</keyword>
<keyword evidence="12" id="KW-0653">Protein transport</keyword>
<gene>
    <name evidence="18" type="ORF">MHI_LOCUS968329</name>
</gene>
<dbReference type="Pfam" id="PF01363">
    <property type="entry name" value="FYVE"/>
    <property type="match status" value="1"/>
</dbReference>
<dbReference type="SUPFAM" id="SSF57903">
    <property type="entry name" value="FYVE/PHD zinc finger"/>
    <property type="match status" value="1"/>
</dbReference>
<dbReference type="PROSITE" id="PS50089">
    <property type="entry name" value="ZF_RING_2"/>
    <property type="match status" value="1"/>
</dbReference>
<evidence type="ECO:0000256" key="3">
    <source>
        <dbReference type="ARBA" id="ARBA00006603"/>
    </source>
</evidence>
<evidence type="ECO:0000313" key="19">
    <source>
        <dbReference type="Proteomes" id="UP000752696"/>
    </source>
</evidence>
<keyword evidence="10 14" id="KW-0863">Zinc-finger</keyword>
<evidence type="ECO:0000256" key="10">
    <source>
        <dbReference type="ARBA" id="ARBA00022771"/>
    </source>
</evidence>
<evidence type="ECO:0000256" key="4">
    <source>
        <dbReference type="ARBA" id="ARBA00022448"/>
    </source>
</evidence>
<evidence type="ECO:0008006" key="20">
    <source>
        <dbReference type="Google" id="ProtNLM"/>
    </source>
</evidence>
<keyword evidence="5" id="KW-0963">Cytoplasm</keyword>
<dbReference type="InterPro" id="IPR017455">
    <property type="entry name" value="Znf_FYVE-rel"/>
</dbReference>
<evidence type="ECO:0000256" key="1">
    <source>
        <dbReference type="ARBA" id="ARBA00004412"/>
    </source>
</evidence>
<name>A0A6V7HJ75_9HYME</name>
<dbReference type="InterPro" id="IPR003914">
    <property type="entry name" value="Rabaptin"/>
</dbReference>
<dbReference type="GO" id="GO:0008270">
    <property type="term" value="F:zinc ion binding"/>
    <property type="evidence" value="ECO:0007669"/>
    <property type="project" value="UniProtKB-KW"/>
</dbReference>
<dbReference type="GO" id="GO:0015031">
    <property type="term" value="P:protein transport"/>
    <property type="evidence" value="ECO:0007669"/>
    <property type="project" value="UniProtKB-KW"/>
</dbReference>
<dbReference type="InterPro" id="IPR018514">
    <property type="entry name" value="Rabaptin_CC"/>
</dbReference>
<dbReference type="CDD" id="cd15739">
    <property type="entry name" value="FYVE_RABE_unchar"/>
    <property type="match status" value="1"/>
</dbReference>
<dbReference type="Pfam" id="PF03528">
    <property type="entry name" value="Rabaptin"/>
    <property type="match status" value="1"/>
</dbReference>
<evidence type="ECO:0000256" key="5">
    <source>
        <dbReference type="ARBA" id="ARBA00022490"/>
    </source>
</evidence>
<accession>A0A6V7HJ75</accession>
<evidence type="ECO:0000259" key="16">
    <source>
        <dbReference type="PROSITE" id="PS50089"/>
    </source>
</evidence>
<dbReference type="Pfam" id="PF09311">
    <property type="entry name" value="Rab5-bind"/>
    <property type="match status" value="1"/>
</dbReference>
<keyword evidence="9" id="KW-0967">Endosome</keyword>
<dbReference type="GO" id="GO:0005096">
    <property type="term" value="F:GTPase activator activity"/>
    <property type="evidence" value="ECO:0007669"/>
    <property type="project" value="InterPro"/>
</dbReference>
<keyword evidence="6" id="KW-0597">Phosphoprotein</keyword>
<keyword evidence="11" id="KW-0862">Zinc</keyword>
<dbReference type="InterPro" id="IPR015390">
    <property type="entry name" value="Rabaptin_Rab5-bd_dom"/>
</dbReference>
<sequence>MHTWNDSTRKKKRNIGFANQLRKLTKAAMATLPFKNYKQTMFERPLLCFIEYLPISLQSFCCNLEDLREKVNRLESENVKMREEFNVQRAKMKELFLQKEEELKRRLQDNTCLQKENAKLKNELDEAKSQLVVADLKIQNDMQIEKRKAQEEIASLQRVIHETMEESSCSRKQLDAELARLKATLSKLQEENALLKSQLPRDPPVDGPQISLSTVTKTLARKVVSQLGADALSLGPDNLEESMRKVKRYVQISALQAQEDAEVLRSLVVPLEEEIKALKEKLRATDDELQKCKEVQLQKKQQEPLGSSESVCDMCANYEAQLVKMQAAAKELEKQQLDSERMLQVQKEDLAKEVEFRKEMEEKWNEKKEEHKIKVAELTVTSQTLQQTLTELKRIFEQVQRSMKDELVKLTRGREEVQRHLIVLQKENENLVGKHSKHSQQLQSESINMPNNVEELHVSLLKMREDLITAKVAQEVAQEKEETLRYEVTLLHEQMEQENRVKEQETLVLKNEISGLRTQLDKYVRDHRSLVEREEKLERLEKQLDAVLKENKQAELKVAELRQRVTSLQQELDNSEAVQKDFVRLSQSLQVQLERIRQAGNEVRWQHEEDVEECPNCHTTFTVTKKKVHCRHCGQVFCQSCLSHVVKSGPQQRPSRVCDVCHTLLVQDTAPYFSQEPPHTPD</sequence>
<dbReference type="PANTHER" id="PTHR31179:SF7">
    <property type="entry name" value="FYVE-TYPE DOMAIN-CONTAINING PROTEIN"/>
    <property type="match status" value="1"/>
</dbReference>
<protein>
    <recommendedName>
        <fullName evidence="20">FYVE-type domain-containing protein</fullName>
    </recommendedName>
</protein>
<evidence type="ECO:0000313" key="18">
    <source>
        <dbReference type="EMBL" id="CAD1480868.1"/>
    </source>
</evidence>
<evidence type="ECO:0000256" key="2">
    <source>
        <dbReference type="ARBA" id="ARBA00004496"/>
    </source>
</evidence>
<proteinExistence type="inferred from homology"/>
<dbReference type="InterPro" id="IPR000306">
    <property type="entry name" value="Znf_FYVE"/>
</dbReference>
<dbReference type="GO" id="GO:0008083">
    <property type="term" value="F:growth factor activity"/>
    <property type="evidence" value="ECO:0007669"/>
    <property type="project" value="InterPro"/>
</dbReference>
<evidence type="ECO:0000256" key="9">
    <source>
        <dbReference type="ARBA" id="ARBA00022753"/>
    </source>
</evidence>
<dbReference type="FunFam" id="1.20.5.730:FF:000005">
    <property type="entry name" value="RABaptiN (Rab effector)"/>
    <property type="match status" value="1"/>
</dbReference>
<feature type="coiled-coil region" evidence="15">
    <location>
        <begin position="492"/>
        <end position="578"/>
    </location>
</feature>
<evidence type="ECO:0000256" key="6">
    <source>
        <dbReference type="ARBA" id="ARBA00022553"/>
    </source>
</evidence>
<reference evidence="18" key="1">
    <citation type="submission" date="2020-07" db="EMBL/GenBank/DDBJ databases">
        <authorList>
            <person name="Nazaruddin N."/>
        </authorList>
    </citation>
    <scope>NUCLEOTIDE SEQUENCE</scope>
</reference>
<evidence type="ECO:0000256" key="13">
    <source>
        <dbReference type="ARBA" id="ARBA00023054"/>
    </source>
</evidence>
<feature type="domain" description="FYVE-type" evidence="17">
    <location>
        <begin position="608"/>
        <end position="666"/>
    </location>
</feature>
<keyword evidence="8" id="KW-0479">Metal-binding</keyword>
<dbReference type="InterPro" id="IPR001841">
    <property type="entry name" value="Znf_RING"/>
</dbReference>
<evidence type="ECO:0000256" key="11">
    <source>
        <dbReference type="ARBA" id="ARBA00022833"/>
    </source>
</evidence>
<feature type="domain" description="RING-type" evidence="16">
    <location>
        <begin position="614"/>
        <end position="662"/>
    </location>
</feature>
<organism evidence="18 19">
    <name type="scientific">Heterotrigona itama</name>
    <dbReference type="NCBI Taxonomy" id="395501"/>
    <lineage>
        <taxon>Eukaryota</taxon>
        <taxon>Metazoa</taxon>
        <taxon>Ecdysozoa</taxon>
        <taxon>Arthropoda</taxon>
        <taxon>Hexapoda</taxon>
        <taxon>Insecta</taxon>
        <taxon>Pterygota</taxon>
        <taxon>Neoptera</taxon>
        <taxon>Endopterygota</taxon>
        <taxon>Hymenoptera</taxon>
        <taxon>Apocrita</taxon>
        <taxon>Aculeata</taxon>
        <taxon>Apoidea</taxon>
        <taxon>Anthophila</taxon>
        <taxon>Apidae</taxon>
        <taxon>Heterotrigona</taxon>
    </lineage>
</organism>
<dbReference type="OrthoDB" id="79940at2759"/>
<comment type="similarity">
    <text evidence="3">Belongs to the rabaptin family.</text>
</comment>
<evidence type="ECO:0000259" key="17">
    <source>
        <dbReference type="PROSITE" id="PS50178"/>
    </source>
</evidence>
<dbReference type="Gene3D" id="1.20.5.730">
    <property type="entry name" value="Single helix bin"/>
    <property type="match status" value="1"/>
</dbReference>
<dbReference type="InterPro" id="IPR013083">
    <property type="entry name" value="Znf_RING/FYVE/PHD"/>
</dbReference>
<dbReference type="PROSITE" id="PS50178">
    <property type="entry name" value="ZF_FYVE"/>
    <property type="match status" value="1"/>
</dbReference>
<comment type="caution">
    <text evidence="18">The sequence shown here is derived from an EMBL/GenBank/DDBJ whole genome shotgun (WGS) entry which is preliminary data.</text>
</comment>
<comment type="subcellular location">
    <subcellularLocation>
        <location evidence="2">Cytoplasm</location>
    </subcellularLocation>
    <subcellularLocation>
        <location evidence="1">Early endosome</location>
    </subcellularLocation>
</comment>
<dbReference type="GO" id="GO:0006897">
    <property type="term" value="P:endocytosis"/>
    <property type="evidence" value="ECO:0007669"/>
    <property type="project" value="UniProtKB-KW"/>
</dbReference>
<dbReference type="Gene3D" id="3.30.40.10">
    <property type="entry name" value="Zinc/RING finger domain, C3HC4 (zinc finger)"/>
    <property type="match status" value="1"/>
</dbReference>
<evidence type="ECO:0000256" key="7">
    <source>
        <dbReference type="ARBA" id="ARBA00022583"/>
    </source>
</evidence>
<evidence type="ECO:0000256" key="15">
    <source>
        <dbReference type="SAM" id="Coils"/>
    </source>
</evidence>
<keyword evidence="7" id="KW-0254">Endocytosis</keyword>
<evidence type="ECO:0000256" key="14">
    <source>
        <dbReference type="PROSITE-ProRule" id="PRU00175"/>
    </source>
</evidence>
<feature type="coiled-coil region" evidence="15">
    <location>
        <begin position="57"/>
        <end position="198"/>
    </location>
</feature>
<keyword evidence="19" id="KW-1185">Reference proteome</keyword>